<keyword evidence="5" id="KW-0812">Transmembrane</keyword>
<keyword evidence="5" id="KW-0472">Membrane</keyword>
<feature type="region of interest" description="Disordered" evidence="4">
    <location>
        <begin position="1"/>
        <end position="31"/>
    </location>
</feature>
<dbReference type="AlphaFoldDB" id="A0A5J9SQJ0"/>
<dbReference type="Pfam" id="PF16845">
    <property type="entry name" value="SQAPI"/>
    <property type="match status" value="1"/>
</dbReference>
<feature type="non-terminal residue" evidence="7">
    <location>
        <position position="1"/>
    </location>
</feature>
<dbReference type="Proteomes" id="UP000324897">
    <property type="component" value="Unassembled WGS sequence"/>
</dbReference>
<feature type="domain" description="Cystatin" evidence="6">
    <location>
        <begin position="74"/>
        <end position="136"/>
    </location>
</feature>
<comment type="similarity">
    <text evidence="1">Belongs to the cystatin family. Phytocystatin subfamily.</text>
</comment>
<dbReference type="InterPro" id="IPR000010">
    <property type="entry name" value="Cystatin_dom"/>
</dbReference>
<proteinExistence type="inferred from homology"/>
<reference evidence="7 8" key="1">
    <citation type="journal article" date="2019" name="Sci. Rep.">
        <title>A high-quality genome of Eragrostis curvula grass provides insights into Poaceae evolution and supports new strategies to enhance forage quality.</title>
        <authorList>
            <person name="Carballo J."/>
            <person name="Santos B.A.C.M."/>
            <person name="Zappacosta D."/>
            <person name="Garbus I."/>
            <person name="Selva J.P."/>
            <person name="Gallo C.A."/>
            <person name="Diaz A."/>
            <person name="Albertini E."/>
            <person name="Caccamo M."/>
            <person name="Echenique V."/>
        </authorList>
    </citation>
    <scope>NUCLEOTIDE SEQUENCE [LARGE SCALE GENOMIC DNA]</scope>
    <source>
        <strain evidence="8">cv. Victoria</strain>
        <tissue evidence="7">Leaf</tissue>
    </source>
</reference>
<evidence type="ECO:0000313" key="7">
    <source>
        <dbReference type="EMBL" id="TVU01250.1"/>
    </source>
</evidence>
<dbReference type="GO" id="GO:0004869">
    <property type="term" value="F:cysteine-type endopeptidase inhibitor activity"/>
    <property type="evidence" value="ECO:0007669"/>
    <property type="project" value="UniProtKB-KW"/>
</dbReference>
<dbReference type="InterPro" id="IPR027214">
    <property type="entry name" value="Cystatin"/>
</dbReference>
<keyword evidence="2" id="KW-0646">Protease inhibitor</keyword>
<evidence type="ECO:0000259" key="6">
    <source>
        <dbReference type="Pfam" id="PF16845"/>
    </source>
</evidence>
<protein>
    <recommendedName>
        <fullName evidence="6">Cystatin domain-containing protein</fullName>
    </recommendedName>
</protein>
<dbReference type="EMBL" id="RWGY01000469">
    <property type="protein sequence ID" value="TVU01250.1"/>
    <property type="molecule type" value="Genomic_DNA"/>
</dbReference>
<evidence type="ECO:0000256" key="1">
    <source>
        <dbReference type="ARBA" id="ARBA00007233"/>
    </source>
</evidence>
<evidence type="ECO:0000256" key="4">
    <source>
        <dbReference type="SAM" id="MobiDB-lite"/>
    </source>
</evidence>
<comment type="caution">
    <text evidence="7">The sequence shown here is derived from an EMBL/GenBank/DDBJ whole genome shotgun (WGS) entry which is preliminary data.</text>
</comment>
<dbReference type="SUPFAM" id="SSF54403">
    <property type="entry name" value="Cystatin/monellin"/>
    <property type="match status" value="1"/>
</dbReference>
<accession>A0A5J9SQJ0</accession>
<keyword evidence="5" id="KW-1133">Transmembrane helix</keyword>
<dbReference type="InterPro" id="IPR046350">
    <property type="entry name" value="Cystatin_sf"/>
</dbReference>
<keyword evidence="8" id="KW-1185">Reference proteome</keyword>
<keyword evidence="3" id="KW-0789">Thiol protease inhibitor</keyword>
<evidence type="ECO:0000256" key="5">
    <source>
        <dbReference type="SAM" id="Phobius"/>
    </source>
</evidence>
<evidence type="ECO:0000313" key="8">
    <source>
        <dbReference type="Proteomes" id="UP000324897"/>
    </source>
</evidence>
<dbReference type="PANTHER" id="PTHR47116">
    <property type="entry name" value="PHLOEM FILAMENT PROTEIN"/>
    <property type="match status" value="1"/>
</dbReference>
<feature type="transmembrane region" description="Helical" evidence="5">
    <location>
        <begin position="51"/>
        <end position="73"/>
    </location>
</feature>
<evidence type="ECO:0000256" key="2">
    <source>
        <dbReference type="ARBA" id="ARBA00022690"/>
    </source>
</evidence>
<dbReference type="Gramene" id="TVU01250">
    <property type="protein sequence ID" value="TVU01250"/>
    <property type="gene ID" value="EJB05_53289"/>
</dbReference>
<gene>
    <name evidence="7" type="ORF">EJB05_53289</name>
</gene>
<evidence type="ECO:0000256" key="3">
    <source>
        <dbReference type="ARBA" id="ARBA00022704"/>
    </source>
</evidence>
<dbReference type="Gene3D" id="3.10.450.10">
    <property type="match status" value="1"/>
</dbReference>
<organism evidence="7 8">
    <name type="scientific">Eragrostis curvula</name>
    <name type="common">weeping love grass</name>
    <dbReference type="NCBI Taxonomy" id="38414"/>
    <lineage>
        <taxon>Eukaryota</taxon>
        <taxon>Viridiplantae</taxon>
        <taxon>Streptophyta</taxon>
        <taxon>Embryophyta</taxon>
        <taxon>Tracheophyta</taxon>
        <taxon>Spermatophyta</taxon>
        <taxon>Magnoliopsida</taxon>
        <taxon>Liliopsida</taxon>
        <taxon>Poales</taxon>
        <taxon>Poaceae</taxon>
        <taxon>PACMAD clade</taxon>
        <taxon>Chloridoideae</taxon>
        <taxon>Eragrostideae</taxon>
        <taxon>Eragrostidinae</taxon>
        <taxon>Eragrostis</taxon>
    </lineage>
</organism>
<sequence length="232" mass="25274">MAGPCGVSQDESENRLGHGKCPTSDMNPPPHEWMIGPVTESDSCKLAMRTILLFVTGLIAIHLSTTAITAIPVDIDSPRIQQVGRWAVMEHDNNSNDGIQFNKVVSGDEKMMGIILHYDLIIDALNNDGKDCKYEAERSLLQSHQNRICNGLFVRKRSLTHAEVATSLPAGSSVPKTRRHPPTLASIQMKAHAAPPPHSAARSPSVVTMSHAADSKQILLTGVSSRRYKLNI</sequence>
<name>A0A5J9SQJ0_9POAL</name>
<dbReference type="OrthoDB" id="2016588at2759"/>